<evidence type="ECO:0000313" key="3">
    <source>
        <dbReference type="Proteomes" id="UP001138500"/>
    </source>
</evidence>
<dbReference type="OrthoDB" id="2951834at2759"/>
<gene>
    <name evidence="2" type="ORF">Tdes44962_MAKER01203</name>
</gene>
<evidence type="ECO:0000313" key="2">
    <source>
        <dbReference type="EMBL" id="KAH9845771.1"/>
    </source>
</evidence>
<feature type="compositionally biased region" description="Basic residues" evidence="1">
    <location>
        <begin position="301"/>
        <end position="311"/>
    </location>
</feature>
<accession>A0A9W7T2Z2</accession>
<protein>
    <submittedName>
        <fullName evidence="2">Uncharacterized protein</fullName>
    </submittedName>
</protein>
<comment type="caution">
    <text evidence="2">The sequence shown here is derived from an EMBL/GenBank/DDBJ whole genome shotgun (WGS) entry which is preliminary data.</text>
</comment>
<evidence type="ECO:0000256" key="1">
    <source>
        <dbReference type="SAM" id="MobiDB-lite"/>
    </source>
</evidence>
<organism evidence="2 3">
    <name type="scientific">Teratosphaeria destructans</name>
    <dbReference type="NCBI Taxonomy" id="418781"/>
    <lineage>
        <taxon>Eukaryota</taxon>
        <taxon>Fungi</taxon>
        <taxon>Dikarya</taxon>
        <taxon>Ascomycota</taxon>
        <taxon>Pezizomycotina</taxon>
        <taxon>Dothideomycetes</taxon>
        <taxon>Dothideomycetidae</taxon>
        <taxon>Mycosphaerellales</taxon>
        <taxon>Teratosphaeriaceae</taxon>
        <taxon>Teratosphaeria</taxon>
    </lineage>
</organism>
<dbReference type="PANTHER" id="PTHR42085:SF1">
    <property type="entry name" value="F-BOX DOMAIN-CONTAINING PROTEIN"/>
    <property type="match status" value="1"/>
</dbReference>
<reference evidence="2 3" key="2">
    <citation type="journal article" date="2021" name="Curr. Genet.">
        <title>Genetic response to nitrogen starvation in the aggressive Eucalyptus foliar pathogen Teratosphaeria destructans.</title>
        <authorList>
            <person name="Havenga M."/>
            <person name="Wingfield B.D."/>
            <person name="Wingfield M.J."/>
            <person name="Dreyer L.L."/>
            <person name="Roets F."/>
            <person name="Aylward J."/>
        </authorList>
    </citation>
    <scope>NUCLEOTIDE SEQUENCE [LARGE SCALE GENOMIC DNA]</scope>
    <source>
        <strain evidence="2">CMW44962</strain>
    </source>
</reference>
<feature type="region of interest" description="Disordered" evidence="1">
    <location>
        <begin position="293"/>
        <end position="327"/>
    </location>
</feature>
<dbReference type="EMBL" id="RIBY02000002">
    <property type="protein sequence ID" value="KAH9845771.1"/>
    <property type="molecule type" value="Genomic_DNA"/>
</dbReference>
<dbReference type="PANTHER" id="PTHR42085">
    <property type="entry name" value="F-BOX DOMAIN-CONTAINING PROTEIN"/>
    <property type="match status" value="1"/>
</dbReference>
<keyword evidence="3" id="KW-1185">Reference proteome</keyword>
<dbReference type="AlphaFoldDB" id="A0A9W7T2Z2"/>
<dbReference type="Proteomes" id="UP001138500">
    <property type="component" value="Unassembled WGS sequence"/>
</dbReference>
<reference evidence="2 3" key="1">
    <citation type="journal article" date="2018" name="IMA Fungus">
        <title>IMA Genome-F 10: Nine draft genome sequences of Claviceps purpurea s.lat., including C. arundinis, C. humidiphila, and C. cf. spartinae, pseudomolecules for the pitch canker pathogen Fusarium circinatum, draft genome of Davidsoniella eucalypti, Grosmannia galeiformis, Quambalaria eucalypti, and Teratosphaeria destructans.</title>
        <authorList>
            <person name="Wingfield B.D."/>
            <person name="Liu M."/>
            <person name="Nguyen H.D."/>
            <person name="Lane F.A."/>
            <person name="Morgan S.W."/>
            <person name="De Vos L."/>
            <person name="Wilken P.M."/>
            <person name="Duong T.A."/>
            <person name="Aylward J."/>
            <person name="Coetzee M.P."/>
            <person name="Dadej K."/>
            <person name="De Beer Z.W."/>
            <person name="Findlay W."/>
            <person name="Havenga M."/>
            <person name="Kolarik M."/>
            <person name="Menzies J.G."/>
            <person name="Naidoo K."/>
            <person name="Pochopski O."/>
            <person name="Shoukouhi P."/>
            <person name="Santana Q.C."/>
            <person name="Seifert K.A."/>
            <person name="Soal N."/>
            <person name="Steenkamp E.T."/>
            <person name="Tatham C.T."/>
            <person name="van der Nest M.A."/>
            <person name="Wingfield M.J."/>
        </authorList>
    </citation>
    <scope>NUCLEOTIDE SEQUENCE [LARGE SCALE GENOMIC DNA]</scope>
    <source>
        <strain evidence="2">CMW44962</strain>
    </source>
</reference>
<name>A0A9W7T2Z2_9PEZI</name>
<proteinExistence type="predicted"/>
<dbReference type="InterPro" id="IPR038883">
    <property type="entry name" value="AN11006-like"/>
</dbReference>
<sequence>MDDTNQPSPLLELPAEMRNEIYDLVLVKDDPIEVHAHDCSTPALLRTCRQIREEATPIFREDNTFIVCVVDLAGNMSRNHWILNQEKLPDKVLSLQGEFNWANLLDWAKGHHDRYPLHGPFVPRIHEDSLETDQWKNVGGVFKIVNDLRGKLAWPMIVTVLEHYRRATARQATEWPSVKIIGESRGKVAWAAVLTGAGELIRVARPGQPWRVIGKEQLLRMGGASGGQSCGRVKNTGELRHKLAWRVMLTVLERSGAARLGWPRLLQLQCQVQTMAKKKLADQGDAQPIAAAECNGEQAPKSRKKTSKSRPHQAQPSVLEPTPSPFLDLPPELRNEIYRLVLVEDRPIGVTKRTALQPGITRVNRQTRQESLGIFRHENQFVITVRHGLPEPPWTHWAATNPGGFSCRCKGVETWSNILRWLEMSHRHGYWCPVGASDRKGTAIDKAFEIVVGMAGVPWDVVETVLESYRAGLAAANPGWVWVRKV</sequence>